<feature type="non-terminal residue" evidence="12">
    <location>
        <position position="160"/>
    </location>
</feature>
<dbReference type="CDD" id="cd02165">
    <property type="entry name" value="NMNAT"/>
    <property type="match status" value="1"/>
</dbReference>
<dbReference type="InterPro" id="IPR004821">
    <property type="entry name" value="Cyt_trans-like"/>
</dbReference>
<feature type="domain" description="Cytidyltransferase-like" evidence="11">
    <location>
        <begin position="11"/>
        <end position="139"/>
    </location>
</feature>
<dbReference type="Proteomes" id="UP001652442">
    <property type="component" value="Unassembled WGS sequence"/>
</dbReference>
<dbReference type="PANTHER" id="PTHR39321">
    <property type="entry name" value="NICOTINATE-NUCLEOTIDE ADENYLYLTRANSFERASE-RELATED"/>
    <property type="match status" value="1"/>
</dbReference>
<keyword evidence="4" id="KW-0662">Pyridine nucleotide biosynthesis</keyword>
<evidence type="ECO:0000313" key="12">
    <source>
        <dbReference type="EMBL" id="MCU6761249.1"/>
    </source>
</evidence>
<gene>
    <name evidence="12" type="primary">nadD</name>
    <name evidence="12" type="ORF">OCV88_02715</name>
</gene>
<dbReference type="InterPro" id="IPR014729">
    <property type="entry name" value="Rossmann-like_a/b/a_fold"/>
</dbReference>
<evidence type="ECO:0000259" key="11">
    <source>
        <dbReference type="Pfam" id="PF01467"/>
    </source>
</evidence>
<evidence type="ECO:0000313" key="13">
    <source>
        <dbReference type="Proteomes" id="UP001652442"/>
    </source>
</evidence>
<keyword evidence="5 12" id="KW-0808">Transferase</keyword>
<evidence type="ECO:0000256" key="5">
    <source>
        <dbReference type="ARBA" id="ARBA00022679"/>
    </source>
</evidence>
<dbReference type="NCBIfam" id="TIGR00125">
    <property type="entry name" value="cyt_tran_rel"/>
    <property type="match status" value="1"/>
</dbReference>
<evidence type="ECO:0000256" key="6">
    <source>
        <dbReference type="ARBA" id="ARBA00022695"/>
    </source>
</evidence>
<dbReference type="SUPFAM" id="SSF52374">
    <property type="entry name" value="Nucleotidylyl transferase"/>
    <property type="match status" value="1"/>
</dbReference>
<organism evidence="12 13">
    <name type="scientific">Brotonthovivens ammoniilytica</name>
    <dbReference type="NCBI Taxonomy" id="2981725"/>
    <lineage>
        <taxon>Bacteria</taxon>
        <taxon>Bacillati</taxon>
        <taxon>Bacillota</taxon>
        <taxon>Clostridia</taxon>
        <taxon>Lachnospirales</taxon>
        <taxon>Lachnospiraceae</taxon>
        <taxon>Brotonthovivens</taxon>
    </lineage>
</organism>
<evidence type="ECO:0000256" key="3">
    <source>
        <dbReference type="ARBA" id="ARBA00012389"/>
    </source>
</evidence>
<dbReference type="EC" id="2.7.7.18" evidence="3"/>
<protein>
    <recommendedName>
        <fullName evidence="3">nicotinate-nucleotide adenylyltransferase</fullName>
        <ecNumber evidence="3">2.7.7.18</ecNumber>
    </recommendedName>
</protein>
<keyword evidence="13" id="KW-1185">Reference proteome</keyword>
<dbReference type="Gene3D" id="3.40.50.620">
    <property type="entry name" value="HUPs"/>
    <property type="match status" value="1"/>
</dbReference>
<name>A0ABT2TI78_9FIRM</name>
<evidence type="ECO:0000256" key="7">
    <source>
        <dbReference type="ARBA" id="ARBA00022741"/>
    </source>
</evidence>
<accession>A0ABT2TI78</accession>
<dbReference type="NCBIfam" id="NF000840">
    <property type="entry name" value="PRK00071.1-3"/>
    <property type="match status" value="1"/>
</dbReference>
<keyword evidence="7" id="KW-0547">Nucleotide-binding</keyword>
<proteinExistence type="inferred from homology"/>
<dbReference type="HAMAP" id="MF_00244">
    <property type="entry name" value="NaMN_adenylyltr"/>
    <property type="match status" value="1"/>
</dbReference>
<comment type="function">
    <text evidence="1">Catalyzes the reversible adenylation of nicotinate mononucleotide (NaMN) to nicotinic acid adenine dinucleotide (NaAD).</text>
</comment>
<dbReference type="NCBIfam" id="TIGR00482">
    <property type="entry name" value="nicotinate (nicotinamide) nucleotide adenylyltransferase"/>
    <property type="match status" value="1"/>
</dbReference>
<evidence type="ECO:0000256" key="10">
    <source>
        <dbReference type="ARBA" id="ARBA00048721"/>
    </source>
</evidence>
<reference evidence="12 13" key="1">
    <citation type="journal article" date="2021" name="ISME Commun">
        <title>Automated analysis of genomic sequences facilitates high-throughput and comprehensive description of bacteria.</title>
        <authorList>
            <person name="Hitch T.C.A."/>
        </authorList>
    </citation>
    <scope>NUCLEOTIDE SEQUENCE [LARGE SCALE GENOMIC DNA]</scope>
    <source>
        <strain evidence="12 13">Sanger_109</strain>
    </source>
</reference>
<evidence type="ECO:0000256" key="2">
    <source>
        <dbReference type="ARBA" id="ARBA00005019"/>
    </source>
</evidence>
<dbReference type="GO" id="GO:0004515">
    <property type="term" value="F:nicotinate-nucleotide adenylyltransferase activity"/>
    <property type="evidence" value="ECO:0007669"/>
    <property type="project" value="UniProtKB-EC"/>
</dbReference>
<sequence length="160" mass="18757">MNHNAEKRIGIMGGTFNPIHYGHLIIAENACEQYHLDRVIFMPTGYAPHKKFTGEQMTQHRCEMIRLAIEGNEKFSLSRYETEKHSTNYTYQTLHHMHKIYPDSDLYFILGADSLFDFDKWRRPELICQEAVILAAVRDYLTEAKVDTQIQYLKDTLKGE</sequence>
<keyword evidence="9" id="KW-0520">NAD</keyword>
<dbReference type="InterPro" id="IPR005248">
    <property type="entry name" value="NadD/NMNAT"/>
</dbReference>
<evidence type="ECO:0000256" key="4">
    <source>
        <dbReference type="ARBA" id="ARBA00022642"/>
    </source>
</evidence>
<comment type="pathway">
    <text evidence="2">Cofactor biosynthesis; NAD(+) biosynthesis; deamido-NAD(+) from nicotinate D-ribonucleotide: step 1/1.</text>
</comment>
<comment type="caution">
    <text evidence="12">The sequence shown here is derived from an EMBL/GenBank/DDBJ whole genome shotgun (WGS) entry which is preliminary data.</text>
</comment>
<evidence type="ECO:0000256" key="8">
    <source>
        <dbReference type="ARBA" id="ARBA00022840"/>
    </source>
</evidence>
<dbReference type="PANTHER" id="PTHR39321:SF3">
    <property type="entry name" value="PHOSPHOPANTETHEINE ADENYLYLTRANSFERASE"/>
    <property type="match status" value="1"/>
</dbReference>
<evidence type="ECO:0000256" key="1">
    <source>
        <dbReference type="ARBA" id="ARBA00002324"/>
    </source>
</evidence>
<keyword evidence="6 12" id="KW-0548">Nucleotidyltransferase</keyword>
<dbReference type="RefSeq" id="WP_158424408.1">
    <property type="nucleotide sequence ID" value="NZ_JAOQJQ010000001.1"/>
</dbReference>
<comment type="catalytic activity">
    <reaction evidence="10">
        <text>nicotinate beta-D-ribonucleotide + ATP + H(+) = deamido-NAD(+) + diphosphate</text>
        <dbReference type="Rhea" id="RHEA:22860"/>
        <dbReference type="ChEBI" id="CHEBI:15378"/>
        <dbReference type="ChEBI" id="CHEBI:30616"/>
        <dbReference type="ChEBI" id="CHEBI:33019"/>
        <dbReference type="ChEBI" id="CHEBI:57502"/>
        <dbReference type="ChEBI" id="CHEBI:58437"/>
        <dbReference type="EC" id="2.7.7.18"/>
    </reaction>
</comment>
<dbReference type="EMBL" id="JAOQJQ010000001">
    <property type="protein sequence ID" value="MCU6761249.1"/>
    <property type="molecule type" value="Genomic_DNA"/>
</dbReference>
<dbReference type="Pfam" id="PF01467">
    <property type="entry name" value="CTP_transf_like"/>
    <property type="match status" value="1"/>
</dbReference>
<keyword evidence="8" id="KW-0067">ATP-binding</keyword>
<evidence type="ECO:0000256" key="9">
    <source>
        <dbReference type="ARBA" id="ARBA00023027"/>
    </source>
</evidence>